<protein>
    <recommendedName>
        <fullName evidence="4">Lipoprotein</fullName>
    </recommendedName>
</protein>
<reference evidence="2 3" key="1">
    <citation type="submission" date="2014-11" db="EMBL/GenBank/DDBJ databases">
        <title>Whole genome shotgun sequence of Sphingomonas parapaucimobilis NBRC 15100.</title>
        <authorList>
            <person name="Katano-Makiyama Y."/>
            <person name="Hosoyama A."/>
            <person name="Hashimoto M."/>
            <person name="Hosoyama Y."/>
            <person name="Noguchi M."/>
            <person name="Numata M."/>
            <person name="Tsuchikane K."/>
            <person name="Hirakata S."/>
            <person name="Uohara A."/>
            <person name="Shimodaira J."/>
            <person name="Ohji S."/>
            <person name="Ichikawa N."/>
            <person name="Kimura A."/>
            <person name="Yamazoe A."/>
            <person name="Fujita N."/>
        </authorList>
    </citation>
    <scope>NUCLEOTIDE SEQUENCE [LARGE SCALE GENOMIC DNA]</scope>
    <source>
        <strain evidence="2 3">NBRC 15100</strain>
    </source>
</reference>
<dbReference type="PROSITE" id="PS51257">
    <property type="entry name" value="PROKAR_LIPOPROTEIN"/>
    <property type="match status" value="1"/>
</dbReference>
<dbReference type="Proteomes" id="UP000032305">
    <property type="component" value="Unassembled WGS sequence"/>
</dbReference>
<comment type="caution">
    <text evidence="2">The sequence shown here is derived from an EMBL/GenBank/DDBJ whole genome shotgun (WGS) entry which is preliminary data.</text>
</comment>
<proteinExistence type="predicted"/>
<name>A0A0A1W6K1_9SPHN</name>
<dbReference type="EMBL" id="BBPI01000034">
    <property type="protein sequence ID" value="GAM00539.1"/>
    <property type="molecule type" value="Genomic_DNA"/>
</dbReference>
<organism evidence="2 3">
    <name type="scientific">Sphingomonas parapaucimobilis NBRC 15100</name>
    <dbReference type="NCBI Taxonomy" id="1219049"/>
    <lineage>
        <taxon>Bacteria</taxon>
        <taxon>Pseudomonadati</taxon>
        <taxon>Pseudomonadota</taxon>
        <taxon>Alphaproteobacteria</taxon>
        <taxon>Sphingomonadales</taxon>
        <taxon>Sphingomonadaceae</taxon>
        <taxon>Sphingomonas</taxon>
    </lineage>
</organism>
<accession>A0A0A1W6K1</accession>
<evidence type="ECO:0000313" key="3">
    <source>
        <dbReference type="Proteomes" id="UP000032305"/>
    </source>
</evidence>
<gene>
    <name evidence="2" type="ORF">SP5_034_01130</name>
</gene>
<evidence type="ECO:0000256" key="1">
    <source>
        <dbReference type="SAM" id="MobiDB-lite"/>
    </source>
</evidence>
<sequence length="108" mass="11587">MRQAILTLGVLLLCGCASKVEQAKENVKFQEEHGTVGGLCDAQRALAKAYEDAKDGDNYRIEVLIAETTCDRAAQVGGIMPANEQDPAYSIEPDNMDALPDTTSTPSK</sequence>
<dbReference type="RefSeq" id="WP_157013598.1">
    <property type="nucleotide sequence ID" value="NZ_BBPI01000034.1"/>
</dbReference>
<feature type="region of interest" description="Disordered" evidence="1">
    <location>
        <begin position="83"/>
        <end position="108"/>
    </location>
</feature>
<dbReference type="AlphaFoldDB" id="A0A0A1W6K1"/>
<evidence type="ECO:0008006" key="4">
    <source>
        <dbReference type="Google" id="ProtNLM"/>
    </source>
</evidence>
<evidence type="ECO:0000313" key="2">
    <source>
        <dbReference type="EMBL" id="GAM00539.1"/>
    </source>
</evidence>
<keyword evidence="3" id="KW-1185">Reference proteome</keyword>